<evidence type="ECO:0000256" key="1">
    <source>
        <dbReference type="SAM" id="MobiDB-lite"/>
    </source>
</evidence>
<organism evidence="2 3">
    <name type="scientific">Streptomyces griseoloalbus</name>
    <dbReference type="NCBI Taxonomy" id="67303"/>
    <lineage>
        <taxon>Bacteria</taxon>
        <taxon>Bacillati</taxon>
        <taxon>Actinomycetota</taxon>
        <taxon>Actinomycetes</taxon>
        <taxon>Kitasatosporales</taxon>
        <taxon>Streptomycetaceae</taxon>
        <taxon>Streptomyces</taxon>
    </lineage>
</organism>
<reference evidence="2 3" key="1">
    <citation type="submission" date="2024-06" db="EMBL/GenBank/DDBJ databases">
        <title>The Natural Products Discovery Center: Release of the First 8490 Sequenced Strains for Exploring Actinobacteria Biosynthetic Diversity.</title>
        <authorList>
            <person name="Kalkreuter E."/>
            <person name="Kautsar S.A."/>
            <person name="Yang D."/>
            <person name="Bader C.D."/>
            <person name="Teijaro C.N."/>
            <person name="Fluegel L."/>
            <person name="Davis C.M."/>
            <person name="Simpson J.R."/>
            <person name="Lauterbach L."/>
            <person name="Steele A.D."/>
            <person name="Gui C."/>
            <person name="Meng S."/>
            <person name="Li G."/>
            <person name="Viehrig K."/>
            <person name="Ye F."/>
            <person name="Su P."/>
            <person name="Kiefer A.F."/>
            <person name="Nichols A."/>
            <person name="Cepeda A.J."/>
            <person name="Yan W."/>
            <person name="Fan B."/>
            <person name="Jiang Y."/>
            <person name="Adhikari A."/>
            <person name="Zheng C.-J."/>
            <person name="Schuster L."/>
            <person name="Cowan T.M."/>
            <person name="Smanski M.J."/>
            <person name="Chevrette M.G."/>
            <person name="De Carvalho L.P.S."/>
            <person name="Shen B."/>
        </authorList>
    </citation>
    <scope>NUCLEOTIDE SEQUENCE [LARGE SCALE GENOMIC DNA]</scope>
    <source>
        <strain evidence="2 3">NPDC048274</strain>
    </source>
</reference>
<dbReference type="Proteomes" id="UP001551582">
    <property type="component" value="Unassembled WGS sequence"/>
</dbReference>
<dbReference type="EMBL" id="JBEZLS010000001">
    <property type="protein sequence ID" value="MEU9349531.1"/>
    <property type="molecule type" value="Genomic_DNA"/>
</dbReference>
<keyword evidence="3" id="KW-1185">Reference proteome</keyword>
<dbReference type="RefSeq" id="WP_359975443.1">
    <property type="nucleotide sequence ID" value="NZ_JBEZLS010000001.1"/>
</dbReference>
<sequence>MSDTAPACEGDPRHLETGLSPCNGRRGAGGGTGGPVGEPTPAGAVAVDCEEIADHVERARAEAERERREALDPSAAPTYAIQTLRTTVVPQECADELEDRGLTTTR</sequence>
<feature type="region of interest" description="Disordered" evidence="1">
    <location>
        <begin position="1"/>
        <end position="42"/>
    </location>
</feature>
<gene>
    <name evidence="2" type="ORF">AB0D65_00565</name>
</gene>
<accession>A0ABV3DXA9</accession>
<comment type="caution">
    <text evidence="2">The sequence shown here is derived from an EMBL/GenBank/DDBJ whole genome shotgun (WGS) entry which is preliminary data.</text>
</comment>
<evidence type="ECO:0000313" key="3">
    <source>
        <dbReference type="Proteomes" id="UP001551582"/>
    </source>
</evidence>
<protein>
    <submittedName>
        <fullName evidence="2">Uncharacterized protein</fullName>
    </submittedName>
</protein>
<proteinExistence type="predicted"/>
<name>A0ABV3DXA9_9ACTN</name>
<feature type="compositionally biased region" description="Gly residues" evidence="1">
    <location>
        <begin position="26"/>
        <end position="36"/>
    </location>
</feature>
<evidence type="ECO:0000313" key="2">
    <source>
        <dbReference type="EMBL" id="MEU9349531.1"/>
    </source>
</evidence>